<dbReference type="RefSeq" id="WP_015431151.1">
    <property type="nucleotide sequence ID" value="NC_020514.1"/>
</dbReference>
<dbReference type="Proteomes" id="UP000011864">
    <property type="component" value="Chromosome"/>
</dbReference>
<dbReference type="KEGG" id="gps:C427_4229"/>
<dbReference type="eggNOG" id="ENOG502Z8V9">
    <property type="taxonomic scope" value="Bacteria"/>
</dbReference>
<feature type="signal peptide" evidence="1">
    <location>
        <begin position="1"/>
        <end position="37"/>
    </location>
</feature>
<evidence type="ECO:0000256" key="1">
    <source>
        <dbReference type="SAM" id="SignalP"/>
    </source>
</evidence>
<dbReference type="HOGENOM" id="CLU_036576_0_0_6"/>
<evidence type="ECO:0008006" key="4">
    <source>
        <dbReference type="Google" id="ProtNLM"/>
    </source>
</evidence>
<dbReference type="InterPro" id="IPR017467">
    <property type="entry name" value="CHP03016_PEP-CTERM"/>
</dbReference>
<feature type="chain" id="PRO_5004057023" description="TIGR03016 family PEP-CTERM system-associated outer membrane protein" evidence="1">
    <location>
        <begin position="38"/>
        <end position="545"/>
    </location>
</feature>
<dbReference type="STRING" id="1129794.C427_4229"/>
<dbReference type="PATRIC" id="fig|1129794.4.peg.4210"/>
<organism evidence="2 3">
    <name type="scientific">Paraglaciecola psychrophila 170</name>
    <dbReference type="NCBI Taxonomy" id="1129794"/>
    <lineage>
        <taxon>Bacteria</taxon>
        <taxon>Pseudomonadati</taxon>
        <taxon>Pseudomonadota</taxon>
        <taxon>Gammaproteobacteria</taxon>
        <taxon>Alteromonadales</taxon>
        <taxon>Alteromonadaceae</taxon>
        <taxon>Paraglaciecola</taxon>
    </lineage>
</organism>
<reference evidence="2 3" key="1">
    <citation type="journal article" date="2013" name="Genome Announc.">
        <title>Complete Genome Sequence of Glaciecola psychrophila Strain 170T.</title>
        <authorList>
            <person name="Yin J."/>
            <person name="Chen J."/>
            <person name="Liu G."/>
            <person name="Yu Y."/>
            <person name="Song L."/>
            <person name="Wang X."/>
            <person name="Qu X."/>
        </authorList>
    </citation>
    <scope>NUCLEOTIDE SEQUENCE [LARGE SCALE GENOMIC DNA]</scope>
    <source>
        <strain evidence="2 3">170</strain>
    </source>
</reference>
<sequence>MVFWPLLKQKQTAKKPQQVKYAAILLMSLSFSAFGQAVDISGKLNTTSYVTETQIGDNEASQTEALIIKPSLLGSYNSRLLSASLTTNHSRVRRSVDSENVNNKTNQNYTDLKYTSNLTLIENALSLTLSGAQNYRVINQQQNGFSDVILGSDNLTKNRNNSAQLNFSIPNPLYVGFTLQSTYSKTQTDQSQAGQTGVDGENLGITARLFQGKYIRPLNFDISAQYNDTSRANFQNFESTRVQANTGFPITKEVGFIVTGSLDEYDTGQTEFSSRQNLDTTSYGAGLEWTPSNGRNLSLTYNQLEEGETTTDFLGVNLAWAFSNRTALNFDYGKRFFGDSYKLDFRHSLKSLRTSVSYSEDLTTFSRLGTSSTNVTGIFVCQFGSTDLIDCFQPDSVDYQLQVGEEFRTTTEVVTDISEEVILRKSGTASIGYSKRKVTMSIDASYRRTEYLESDRLSINRSLRLNVNYAIGRKTNISFASTLATNQFNELETADTTTTTSINFSRDLGRYLKLSIAARFLDRESDNLERIGTDERLTVGLNYTF</sequence>
<accession>M4RVT5</accession>
<gene>
    <name evidence="2" type="ORF">C427_4229</name>
</gene>
<dbReference type="NCBIfam" id="TIGR03016">
    <property type="entry name" value="pepcterm_hypo_1"/>
    <property type="match status" value="1"/>
</dbReference>
<keyword evidence="3" id="KW-1185">Reference proteome</keyword>
<protein>
    <recommendedName>
        <fullName evidence="4">TIGR03016 family PEP-CTERM system-associated outer membrane protein</fullName>
    </recommendedName>
</protein>
<name>M4RVT5_9ALTE</name>
<dbReference type="EMBL" id="CP003837">
    <property type="protein sequence ID" value="AGH46334.1"/>
    <property type="molecule type" value="Genomic_DNA"/>
</dbReference>
<dbReference type="AlphaFoldDB" id="M4RVT5"/>
<dbReference type="OrthoDB" id="5750656at2"/>
<evidence type="ECO:0000313" key="3">
    <source>
        <dbReference type="Proteomes" id="UP000011864"/>
    </source>
</evidence>
<proteinExistence type="predicted"/>
<keyword evidence="1" id="KW-0732">Signal</keyword>
<evidence type="ECO:0000313" key="2">
    <source>
        <dbReference type="EMBL" id="AGH46334.1"/>
    </source>
</evidence>